<keyword evidence="1" id="KW-0472">Membrane</keyword>
<comment type="caution">
    <text evidence="2">The sequence shown here is derived from an EMBL/GenBank/DDBJ whole genome shotgun (WGS) entry which is preliminary data.</text>
</comment>
<keyword evidence="1" id="KW-1133">Transmembrane helix</keyword>
<evidence type="ECO:0000256" key="1">
    <source>
        <dbReference type="SAM" id="Phobius"/>
    </source>
</evidence>
<name>A0A645CWJ9_9ZZZZ</name>
<dbReference type="EMBL" id="VSSQ01030834">
    <property type="protein sequence ID" value="MPM81506.1"/>
    <property type="molecule type" value="Genomic_DNA"/>
</dbReference>
<dbReference type="AlphaFoldDB" id="A0A645CWJ9"/>
<gene>
    <name evidence="2" type="ORF">SDC9_128559</name>
</gene>
<organism evidence="2">
    <name type="scientific">bioreactor metagenome</name>
    <dbReference type="NCBI Taxonomy" id="1076179"/>
    <lineage>
        <taxon>unclassified sequences</taxon>
        <taxon>metagenomes</taxon>
        <taxon>ecological metagenomes</taxon>
    </lineage>
</organism>
<reference evidence="2" key="1">
    <citation type="submission" date="2019-08" db="EMBL/GenBank/DDBJ databases">
        <authorList>
            <person name="Kucharzyk K."/>
            <person name="Murdoch R.W."/>
            <person name="Higgins S."/>
            <person name="Loffler F."/>
        </authorList>
    </citation>
    <scope>NUCLEOTIDE SEQUENCE</scope>
</reference>
<sequence length="160" mass="17454">MLRLFLQGFFALLCAHACGKLGNALFGLCLLLLQRFAVLRCLPGVFLCVLVLLLQRGNAARKRIPLAVAGQVGGKLLCLCAQRFAPGLLCRTGGGARLQLGNLQFGLRQRLLQRGNLRFGFRYGIRRRFSPLGRALYVTLRAQGGLQAGNVALVFARLCV</sequence>
<keyword evidence="1" id="KW-0812">Transmembrane</keyword>
<protein>
    <submittedName>
        <fullName evidence="2">Uncharacterized protein</fullName>
    </submittedName>
</protein>
<accession>A0A645CWJ9</accession>
<evidence type="ECO:0000313" key="2">
    <source>
        <dbReference type="EMBL" id="MPM81506.1"/>
    </source>
</evidence>
<proteinExistence type="predicted"/>
<feature type="transmembrane region" description="Helical" evidence="1">
    <location>
        <begin position="33"/>
        <end position="54"/>
    </location>
</feature>